<dbReference type="InterPro" id="IPR001179">
    <property type="entry name" value="PPIase_FKBP_dom"/>
</dbReference>
<sequence length="327" mass="33439">MYWSPLKIRGITVRTRSLIALSTLTAATLLLAGCSGTDGKTGDDAEGTAADLCSAAVDSGTASEEVDVEGDFGAASTATFELGQQVDEAQRSVLSEGDGDPIADGDYVSYALSAFDGDSGERLGDAGYTEGELLPAQLTADAPLGQLIGCASVGSRLSIVFPTTDDAAAQFYILDVLDVVPTAAWGEEQAPVDGMPAVTLDDEGVPSVEIPEGDAPTELQISVLKEGDGVAVEDGDTTLLQYHGVGWESGEVFDSSWANGAPISSEGNGYVPGFVEALAGQKAGSQVLVVIPPALGYGEGEINDEDLTGQTLVFVIDILATMHPAAA</sequence>
<dbReference type="PROSITE" id="PS51257">
    <property type="entry name" value="PROKAR_LIPOPROTEIN"/>
    <property type="match status" value="1"/>
</dbReference>
<feature type="signal peptide" evidence="6">
    <location>
        <begin position="1"/>
        <end position="32"/>
    </location>
</feature>
<protein>
    <recommendedName>
        <fullName evidence="2 5">peptidylprolyl isomerase</fullName>
        <ecNumber evidence="2 5">5.2.1.8</ecNumber>
    </recommendedName>
</protein>
<name>A0A511AAQ1_9MICO</name>
<evidence type="ECO:0000256" key="4">
    <source>
        <dbReference type="ARBA" id="ARBA00023235"/>
    </source>
</evidence>
<accession>A0A511AAQ1</accession>
<keyword evidence="6" id="KW-0732">Signal</keyword>
<dbReference type="Pfam" id="PF00254">
    <property type="entry name" value="FKBP_C"/>
    <property type="match status" value="1"/>
</dbReference>
<keyword evidence="4 5" id="KW-0413">Isomerase</keyword>
<comment type="caution">
    <text evidence="8">The sequence shown here is derived from an EMBL/GenBank/DDBJ whole genome shotgun (WGS) entry which is preliminary data.</text>
</comment>
<dbReference type="EC" id="5.2.1.8" evidence="2 5"/>
<feature type="chain" id="PRO_5038861110" description="peptidylprolyl isomerase" evidence="6">
    <location>
        <begin position="33"/>
        <end position="327"/>
    </location>
</feature>
<evidence type="ECO:0000256" key="1">
    <source>
        <dbReference type="ARBA" id="ARBA00000971"/>
    </source>
</evidence>
<evidence type="ECO:0000259" key="7">
    <source>
        <dbReference type="PROSITE" id="PS50059"/>
    </source>
</evidence>
<keyword evidence="9" id="KW-1185">Reference proteome</keyword>
<dbReference type="Gene3D" id="3.10.50.40">
    <property type="match status" value="1"/>
</dbReference>
<evidence type="ECO:0000313" key="9">
    <source>
        <dbReference type="Proteomes" id="UP000321225"/>
    </source>
</evidence>
<proteinExistence type="predicted"/>
<keyword evidence="3 5" id="KW-0697">Rotamase</keyword>
<evidence type="ECO:0000256" key="5">
    <source>
        <dbReference type="PROSITE-ProRule" id="PRU00277"/>
    </source>
</evidence>
<evidence type="ECO:0000256" key="6">
    <source>
        <dbReference type="SAM" id="SignalP"/>
    </source>
</evidence>
<dbReference type="AlphaFoldDB" id="A0A511AAQ1"/>
<dbReference type="Proteomes" id="UP000321225">
    <property type="component" value="Unassembled WGS sequence"/>
</dbReference>
<dbReference type="EMBL" id="BJUW01000001">
    <property type="protein sequence ID" value="GEK85086.1"/>
    <property type="molecule type" value="Genomic_DNA"/>
</dbReference>
<evidence type="ECO:0000313" key="8">
    <source>
        <dbReference type="EMBL" id="GEK85086.1"/>
    </source>
</evidence>
<comment type="catalytic activity">
    <reaction evidence="1 5">
        <text>[protein]-peptidylproline (omega=180) = [protein]-peptidylproline (omega=0)</text>
        <dbReference type="Rhea" id="RHEA:16237"/>
        <dbReference type="Rhea" id="RHEA-COMP:10747"/>
        <dbReference type="Rhea" id="RHEA-COMP:10748"/>
        <dbReference type="ChEBI" id="CHEBI:83833"/>
        <dbReference type="ChEBI" id="CHEBI:83834"/>
        <dbReference type="EC" id="5.2.1.8"/>
    </reaction>
</comment>
<gene>
    <name evidence="8" type="ORF">MAE01_02620</name>
</gene>
<evidence type="ECO:0000256" key="3">
    <source>
        <dbReference type="ARBA" id="ARBA00023110"/>
    </source>
</evidence>
<organism evidence="8 9">
    <name type="scientific">Microbacterium aerolatum</name>
    <dbReference type="NCBI Taxonomy" id="153731"/>
    <lineage>
        <taxon>Bacteria</taxon>
        <taxon>Bacillati</taxon>
        <taxon>Actinomycetota</taxon>
        <taxon>Actinomycetes</taxon>
        <taxon>Micrococcales</taxon>
        <taxon>Microbacteriaceae</taxon>
        <taxon>Microbacterium</taxon>
    </lineage>
</organism>
<reference evidence="8 9" key="1">
    <citation type="submission" date="2019-07" db="EMBL/GenBank/DDBJ databases">
        <title>Whole genome shotgun sequence of Microbacterium aerolatum NBRC 103071.</title>
        <authorList>
            <person name="Hosoyama A."/>
            <person name="Uohara A."/>
            <person name="Ohji S."/>
            <person name="Ichikawa N."/>
        </authorList>
    </citation>
    <scope>NUCLEOTIDE SEQUENCE [LARGE SCALE GENOMIC DNA]</scope>
    <source>
        <strain evidence="8 9">NBRC 103071</strain>
    </source>
</reference>
<feature type="domain" description="PPIase FKBP-type" evidence="7">
    <location>
        <begin position="235"/>
        <end position="322"/>
    </location>
</feature>
<dbReference type="PROSITE" id="PS50059">
    <property type="entry name" value="FKBP_PPIASE"/>
    <property type="match status" value="1"/>
</dbReference>
<dbReference type="InterPro" id="IPR046357">
    <property type="entry name" value="PPIase_dom_sf"/>
</dbReference>
<evidence type="ECO:0000256" key="2">
    <source>
        <dbReference type="ARBA" id="ARBA00013194"/>
    </source>
</evidence>
<dbReference type="GO" id="GO:0003755">
    <property type="term" value="F:peptidyl-prolyl cis-trans isomerase activity"/>
    <property type="evidence" value="ECO:0007669"/>
    <property type="project" value="UniProtKB-KW"/>
</dbReference>
<dbReference type="SUPFAM" id="SSF54534">
    <property type="entry name" value="FKBP-like"/>
    <property type="match status" value="1"/>
</dbReference>